<reference evidence="2 3" key="1">
    <citation type="submission" date="2016-10" db="EMBL/GenBank/DDBJ databases">
        <authorList>
            <person name="Varghese N."/>
            <person name="Submissions S."/>
        </authorList>
    </citation>
    <scope>NUCLEOTIDE SEQUENCE [LARGE SCALE GENOMIC DNA]</scope>
    <source>
        <strain evidence="2 3">DSM 2373</strain>
    </source>
</reference>
<dbReference type="InterPro" id="IPR050904">
    <property type="entry name" value="Adhesion/Biosynth-related"/>
</dbReference>
<gene>
    <name evidence="2" type="ORF">SAMN04488571_106143</name>
</gene>
<dbReference type="PROSITE" id="PS50213">
    <property type="entry name" value="FAS1"/>
    <property type="match status" value="1"/>
</dbReference>
<feature type="domain" description="FAS1" evidence="1">
    <location>
        <begin position="1"/>
        <end position="124"/>
    </location>
</feature>
<dbReference type="Gene3D" id="2.30.180.10">
    <property type="entry name" value="FAS1 domain"/>
    <property type="match status" value="1"/>
</dbReference>
<dbReference type="STRING" id="2200.GCA_001571405_02178"/>
<organism evidence="2 3">
    <name type="scientific">Methanoculleus thermophilus</name>
    <dbReference type="NCBI Taxonomy" id="2200"/>
    <lineage>
        <taxon>Archaea</taxon>
        <taxon>Methanobacteriati</taxon>
        <taxon>Methanobacteriota</taxon>
        <taxon>Stenosarchaea group</taxon>
        <taxon>Methanomicrobia</taxon>
        <taxon>Methanomicrobiales</taxon>
        <taxon>Methanomicrobiaceae</taxon>
        <taxon>Methanoculleus</taxon>
    </lineage>
</organism>
<dbReference type="PANTHER" id="PTHR10900:SF77">
    <property type="entry name" value="FI19380P1"/>
    <property type="match status" value="1"/>
</dbReference>
<dbReference type="Proteomes" id="UP000326500">
    <property type="component" value="Unassembled WGS sequence"/>
</dbReference>
<dbReference type="PANTHER" id="PTHR10900">
    <property type="entry name" value="PERIOSTIN-RELATED"/>
    <property type="match status" value="1"/>
</dbReference>
<dbReference type="AlphaFoldDB" id="A0A1G9ALZ0"/>
<dbReference type="Pfam" id="PF02469">
    <property type="entry name" value="Fasciclin"/>
    <property type="match status" value="1"/>
</dbReference>
<sequence length="175" mass="18369">MQNGNFSTFLEAIERAGLKGAFTGPGPCTIFVPTDEVFAHLPDAVMEELFNDPKGNLAEVLLYHLAPGRYTISEITAAKTIPTVQGSPITVEATGGEVRLGGAKVVGSEILATNGIIYIIDAVMIPSEILLEAETAGAVVNITNTTNVTQEKTLELANFNSSPSSAEETNQSSEG</sequence>
<proteinExistence type="predicted"/>
<evidence type="ECO:0000313" key="3">
    <source>
        <dbReference type="Proteomes" id="UP000326500"/>
    </source>
</evidence>
<dbReference type="RefSeq" id="WP_066958762.1">
    <property type="nucleotide sequence ID" value="NZ_BCNX01000014.1"/>
</dbReference>
<dbReference type="InterPro" id="IPR000782">
    <property type="entry name" value="FAS1_domain"/>
</dbReference>
<dbReference type="OrthoDB" id="105895at2157"/>
<dbReference type="FunFam" id="2.30.180.10:FF:000032">
    <property type="entry name" value="Fasciclin domain-containing protein, putative"/>
    <property type="match status" value="1"/>
</dbReference>
<keyword evidence="3" id="KW-1185">Reference proteome</keyword>
<protein>
    <submittedName>
        <fullName evidence="2">Uncaracterized surface protein containing fasciclin (FAS1) repeats</fullName>
    </submittedName>
</protein>
<name>A0A1G9ALZ0_9EURY</name>
<accession>A0A1G9ALZ0</accession>
<dbReference type="SMART" id="SM00554">
    <property type="entry name" value="FAS1"/>
    <property type="match status" value="1"/>
</dbReference>
<evidence type="ECO:0000259" key="1">
    <source>
        <dbReference type="PROSITE" id="PS50213"/>
    </source>
</evidence>
<dbReference type="EMBL" id="FNFT01000006">
    <property type="protein sequence ID" value="SDK28396.1"/>
    <property type="molecule type" value="Genomic_DNA"/>
</dbReference>
<evidence type="ECO:0000313" key="2">
    <source>
        <dbReference type="EMBL" id="SDK28396.1"/>
    </source>
</evidence>
<dbReference type="InterPro" id="IPR036378">
    <property type="entry name" value="FAS1_dom_sf"/>
</dbReference>
<dbReference type="SUPFAM" id="SSF82153">
    <property type="entry name" value="FAS1 domain"/>
    <property type="match status" value="1"/>
</dbReference>